<gene>
    <name evidence="2" type="ORF">AQUSIP_07580</name>
</gene>
<proteinExistence type="predicted"/>
<evidence type="ECO:0000313" key="3">
    <source>
        <dbReference type="Proteomes" id="UP000324194"/>
    </source>
</evidence>
<reference evidence="2 3" key="1">
    <citation type="submission" date="2019-08" db="EMBL/GenBank/DDBJ databases">
        <authorList>
            <person name="Guy L."/>
        </authorList>
    </citation>
    <scope>NUCLEOTIDE SEQUENCE [LARGE SCALE GENOMIC DNA]</scope>
    <source>
        <strain evidence="2 3">SGT-108</strain>
    </source>
</reference>
<dbReference type="EMBL" id="LR699119">
    <property type="protein sequence ID" value="VVC75468.1"/>
    <property type="molecule type" value="Genomic_DNA"/>
</dbReference>
<sequence>MKNKLKRLLTVSSWAMLLCSHAAISAPSVLFKDISNTGHSYKAGKPPQAVNDVIRDIQSNKPDSYKIIVYKNENHYLLYTLSGKTWDAEKIRVDLDASGKMISLIPHYQGGLKELTSKTNSNPVDADKPGVCPDSNIQFLAISAYPGVAAVNESIEIVSEAAKKKYKTMTIVDENADGQTYKNWLSCPNLKGVYSVGHGAPDEMIVGKGDVLSYGFFNQPEMMNNFKNTTVVINACEVYNYPIGTNIMYGNAMLASDFLRNPGPNTYEYMGGHTDLLMYSSEKSSACFMAKAIEGAKMDYDTLKQCISDQDIHFQNFGLSNPGRYFDRPAS</sequence>
<name>A0A5E4PG31_9COXI</name>
<dbReference type="AlphaFoldDB" id="A0A5E4PG31"/>
<dbReference type="RefSeq" id="WP_148338773.1">
    <property type="nucleotide sequence ID" value="NZ_LR699119.1"/>
</dbReference>
<keyword evidence="1" id="KW-0732">Signal</keyword>
<protein>
    <submittedName>
        <fullName evidence="2">Uncharacterized protein</fullName>
    </submittedName>
</protein>
<dbReference type="KEGG" id="asip:AQUSIP_07580"/>
<feature type="chain" id="PRO_5022691273" evidence="1">
    <location>
        <begin position="23"/>
        <end position="331"/>
    </location>
</feature>
<evidence type="ECO:0000313" key="2">
    <source>
        <dbReference type="EMBL" id="VVC75468.1"/>
    </source>
</evidence>
<accession>A0A5E4PG31</accession>
<feature type="signal peptide" evidence="1">
    <location>
        <begin position="1"/>
        <end position="22"/>
    </location>
</feature>
<evidence type="ECO:0000256" key="1">
    <source>
        <dbReference type="SAM" id="SignalP"/>
    </source>
</evidence>
<keyword evidence="3" id="KW-1185">Reference proteome</keyword>
<organism evidence="2 3">
    <name type="scientific">Aquicella siphonis</name>
    <dbReference type="NCBI Taxonomy" id="254247"/>
    <lineage>
        <taxon>Bacteria</taxon>
        <taxon>Pseudomonadati</taxon>
        <taxon>Pseudomonadota</taxon>
        <taxon>Gammaproteobacteria</taxon>
        <taxon>Legionellales</taxon>
        <taxon>Coxiellaceae</taxon>
        <taxon>Aquicella</taxon>
    </lineage>
</organism>
<dbReference type="Proteomes" id="UP000324194">
    <property type="component" value="Chromosome 1"/>
</dbReference>